<dbReference type="AlphaFoldDB" id="A0A3S3VNJ4"/>
<keyword evidence="1" id="KW-0378">Hydrolase</keyword>
<dbReference type="OrthoDB" id="9806849at2"/>
<evidence type="ECO:0000313" key="1">
    <source>
        <dbReference type="EMBL" id="RWX78412.1"/>
    </source>
</evidence>
<evidence type="ECO:0000313" key="2">
    <source>
        <dbReference type="Proteomes" id="UP000287687"/>
    </source>
</evidence>
<keyword evidence="2" id="KW-1185">Reference proteome</keyword>
<dbReference type="InterPro" id="IPR015797">
    <property type="entry name" value="NUDIX_hydrolase-like_dom_sf"/>
</dbReference>
<organism evidence="1 2">
    <name type="scientific">Neorhizobium lilium</name>
    <dbReference type="NCBI Taxonomy" id="2503024"/>
    <lineage>
        <taxon>Bacteria</taxon>
        <taxon>Pseudomonadati</taxon>
        <taxon>Pseudomonadota</taxon>
        <taxon>Alphaproteobacteria</taxon>
        <taxon>Hyphomicrobiales</taxon>
        <taxon>Rhizobiaceae</taxon>
        <taxon>Rhizobium/Agrobacterium group</taxon>
        <taxon>Neorhizobium</taxon>
    </lineage>
</organism>
<dbReference type="EMBL" id="SBIP01000002">
    <property type="protein sequence ID" value="RWX78412.1"/>
    <property type="molecule type" value="Genomic_DNA"/>
</dbReference>
<dbReference type="GO" id="GO:0016787">
    <property type="term" value="F:hydrolase activity"/>
    <property type="evidence" value="ECO:0007669"/>
    <property type="project" value="UniProtKB-KW"/>
</dbReference>
<protein>
    <submittedName>
        <fullName evidence="1">NUDIX hydrolase</fullName>
    </submittedName>
</protein>
<sequence>MAVRLSEEFFHWPPEQTVFDIDDVEIRLLAGDHPFYLAERDAIAENWTQEVEANPALFNGRMLLQARLGLNEGRLFSEGYEISFSTFLWWRKQAERRGGVHIYAYPVLETSDGALIAIRMGSHTANAGMVYFACGSFEPEDVIGGFCDPNHNMRREVLEETGLDLQDTQVEAGYHVAHFRRAVTLFRVYRFDLTAEEICTRIEAHMQVAEDKEIAGPVVIRSADPQANPYNVGMLPVLDWYFGRRDAHG</sequence>
<gene>
    <name evidence="1" type="ORF">EPK99_07275</name>
</gene>
<dbReference type="Proteomes" id="UP000287687">
    <property type="component" value="Unassembled WGS sequence"/>
</dbReference>
<proteinExistence type="predicted"/>
<name>A0A3S3VNJ4_9HYPH</name>
<dbReference type="SUPFAM" id="SSF55811">
    <property type="entry name" value="Nudix"/>
    <property type="match status" value="1"/>
</dbReference>
<reference evidence="1 2" key="1">
    <citation type="submission" date="2019-01" db="EMBL/GenBank/DDBJ databases">
        <title>The draft genome of Rhizobium sp. 24NR.</title>
        <authorList>
            <person name="Liu L."/>
            <person name="Liang L."/>
            <person name="Shi S."/>
            <person name="Xu L."/>
            <person name="Wang X."/>
            <person name="Li L."/>
            <person name="Zhang X."/>
        </authorList>
    </citation>
    <scope>NUCLEOTIDE SEQUENCE [LARGE SCALE GENOMIC DNA]</scope>
    <source>
        <strain evidence="1 2">24NR</strain>
    </source>
</reference>
<dbReference type="RefSeq" id="WP_128442390.1">
    <property type="nucleotide sequence ID" value="NZ_SBIP01000002.1"/>
</dbReference>
<accession>A0A3S3VNJ4</accession>
<dbReference type="Gene3D" id="3.90.79.10">
    <property type="entry name" value="Nucleoside Triphosphate Pyrophosphohydrolase"/>
    <property type="match status" value="1"/>
</dbReference>
<comment type="caution">
    <text evidence="1">The sequence shown here is derived from an EMBL/GenBank/DDBJ whole genome shotgun (WGS) entry which is preliminary data.</text>
</comment>